<accession>F4S2L3</accession>
<feature type="compositionally biased region" description="Polar residues" evidence="1">
    <location>
        <begin position="82"/>
        <end position="92"/>
    </location>
</feature>
<feature type="region of interest" description="Disordered" evidence="1">
    <location>
        <begin position="31"/>
        <end position="97"/>
    </location>
</feature>
<dbReference type="HOGENOM" id="CLU_1250919_0_0_1"/>
<feature type="compositionally biased region" description="Low complexity" evidence="1">
    <location>
        <begin position="36"/>
        <end position="46"/>
    </location>
</feature>
<protein>
    <submittedName>
        <fullName evidence="2">Uncharacterized protein</fullName>
    </submittedName>
</protein>
<gene>
    <name evidence="2" type="ORF">MELLADRAFT_92745</name>
</gene>
<sequence length="221" mass="24800">MPPNTREFRAEITKTQVMHPGMKLKDRLKLKYQPGTSFSSSSTSNSHQVQGSGESPFKNGANLTQESCPFLDNGKRFKQESSDPQLLKSPSKQGGKREVLGTVTNLHHKKMKKELNSAVFSKTKNSEMCSKMSSANLDELELLHEHEALFDKFVKECGVTTNYAKTRNIMIKSGYKSWTDLVPSLKMTEHTLVECVICSDLCSVMLDKSQASHNKINKIQI</sequence>
<dbReference type="AlphaFoldDB" id="F4S2L3"/>
<evidence type="ECO:0000256" key="1">
    <source>
        <dbReference type="SAM" id="MobiDB-lite"/>
    </source>
</evidence>
<dbReference type="GeneID" id="18936355"/>
<dbReference type="EMBL" id="GL883141">
    <property type="protein sequence ID" value="EGG01024.1"/>
    <property type="molecule type" value="Genomic_DNA"/>
</dbReference>
<dbReference type="KEGG" id="mlr:MELLADRAFT_92745"/>
<dbReference type="VEuPathDB" id="FungiDB:MELLADRAFT_92745"/>
<dbReference type="RefSeq" id="XP_007415624.1">
    <property type="nucleotide sequence ID" value="XM_007415562.1"/>
</dbReference>
<reference evidence="3" key="1">
    <citation type="journal article" date="2011" name="Proc. Natl. Acad. Sci. U.S.A.">
        <title>Obligate biotrophy features unraveled by the genomic analysis of rust fungi.</title>
        <authorList>
            <person name="Duplessis S."/>
            <person name="Cuomo C.A."/>
            <person name="Lin Y.-C."/>
            <person name="Aerts A."/>
            <person name="Tisserant E."/>
            <person name="Veneault-Fourrey C."/>
            <person name="Joly D.L."/>
            <person name="Hacquard S."/>
            <person name="Amselem J."/>
            <person name="Cantarel B.L."/>
            <person name="Chiu R."/>
            <person name="Coutinho P.M."/>
            <person name="Feau N."/>
            <person name="Field M."/>
            <person name="Frey P."/>
            <person name="Gelhaye E."/>
            <person name="Goldberg J."/>
            <person name="Grabherr M.G."/>
            <person name="Kodira C.D."/>
            <person name="Kohler A."/>
            <person name="Kuees U."/>
            <person name="Lindquist E.A."/>
            <person name="Lucas S.M."/>
            <person name="Mago R."/>
            <person name="Mauceli E."/>
            <person name="Morin E."/>
            <person name="Murat C."/>
            <person name="Pangilinan J.L."/>
            <person name="Park R."/>
            <person name="Pearson M."/>
            <person name="Quesneville H."/>
            <person name="Rouhier N."/>
            <person name="Sakthikumar S."/>
            <person name="Salamov A.A."/>
            <person name="Schmutz J."/>
            <person name="Selles B."/>
            <person name="Shapiro H."/>
            <person name="Tanguay P."/>
            <person name="Tuskan G.A."/>
            <person name="Henrissat B."/>
            <person name="Van de Peer Y."/>
            <person name="Rouze P."/>
            <person name="Ellis J.G."/>
            <person name="Dodds P.N."/>
            <person name="Schein J.E."/>
            <person name="Zhong S."/>
            <person name="Hamelin R.C."/>
            <person name="Grigoriev I.V."/>
            <person name="Szabo L.J."/>
            <person name="Martin F."/>
        </authorList>
    </citation>
    <scope>NUCLEOTIDE SEQUENCE [LARGE SCALE GENOMIC DNA]</scope>
    <source>
        <strain evidence="3">98AG31 / pathotype 3-4-7</strain>
    </source>
</reference>
<dbReference type="InParanoid" id="F4S2L3"/>
<dbReference type="Proteomes" id="UP000001072">
    <property type="component" value="Unassembled WGS sequence"/>
</dbReference>
<proteinExistence type="predicted"/>
<organism evidence="3">
    <name type="scientific">Melampsora larici-populina (strain 98AG31 / pathotype 3-4-7)</name>
    <name type="common">Poplar leaf rust fungus</name>
    <dbReference type="NCBI Taxonomy" id="747676"/>
    <lineage>
        <taxon>Eukaryota</taxon>
        <taxon>Fungi</taxon>
        <taxon>Dikarya</taxon>
        <taxon>Basidiomycota</taxon>
        <taxon>Pucciniomycotina</taxon>
        <taxon>Pucciniomycetes</taxon>
        <taxon>Pucciniales</taxon>
        <taxon>Melampsoraceae</taxon>
        <taxon>Melampsora</taxon>
    </lineage>
</organism>
<keyword evidence="3" id="KW-1185">Reference proteome</keyword>
<evidence type="ECO:0000313" key="3">
    <source>
        <dbReference type="Proteomes" id="UP000001072"/>
    </source>
</evidence>
<name>F4S2L3_MELLP</name>
<evidence type="ECO:0000313" key="2">
    <source>
        <dbReference type="EMBL" id="EGG01024.1"/>
    </source>
</evidence>